<organism evidence="1 2">
    <name type="scientific">Hirundo rustica rustica</name>
    <dbReference type="NCBI Taxonomy" id="333673"/>
    <lineage>
        <taxon>Eukaryota</taxon>
        <taxon>Metazoa</taxon>
        <taxon>Chordata</taxon>
        <taxon>Craniata</taxon>
        <taxon>Vertebrata</taxon>
        <taxon>Euteleostomi</taxon>
        <taxon>Archelosauria</taxon>
        <taxon>Archosauria</taxon>
        <taxon>Dinosauria</taxon>
        <taxon>Saurischia</taxon>
        <taxon>Theropoda</taxon>
        <taxon>Coelurosauria</taxon>
        <taxon>Aves</taxon>
        <taxon>Neognathae</taxon>
        <taxon>Neoaves</taxon>
        <taxon>Telluraves</taxon>
        <taxon>Australaves</taxon>
        <taxon>Passeriformes</taxon>
        <taxon>Sylvioidea</taxon>
        <taxon>Hirundinidae</taxon>
        <taxon>Hirundo</taxon>
    </lineage>
</organism>
<accession>A0A3M0K0T1</accession>
<gene>
    <name evidence="1" type="ORF">DUI87_16015</name>
</gene>
<keyword evidence="2" id="KW-1185">Reference proteome</keyword>
<dbReference type="Proteomes" id="UP000269221">
    <property type="component" value="Unassembled WGS sequence"/>
</dbReference>
<comment type="caution">
    <text evidence="1">The sequence shown here is derived from an EMBL/GenBank/DDBJ whole genome shotgun (WGS) entry which is preliminary data.</text>
</comment>
<evidence type="ECO:0000313" key="2">
    <source>
        <dbReference type="Proteomes" id="UP000269221"/>
    </source>
</evidence>
<name>A0A3M0K0T1_HIRRU</name>
<dbReference type="OrthoDB" id="276744at2759"/>
<protein>
    <submittedName>
        <fullName evidence="1">Uncharacterized protein</fullName>
    </submittedName>
</protein>
<sequence>MCSGSQECQWHPGLDQQWCGHQDEGIRMIVHLYAALVRPHLKSCAHFWASCDKKGIVELERVQRRAMELVKGLEHKSDKDLLRVFSLEKRKLRRDLTTFYSYLKGGCGEVYVGIFSQAASKRQEELISSWARGGLDWILGKLSSPK</sequence>
<evidence type="ECO:0000313" key="1">
    <source>
        <dbReference type="EMBL" id="RMC06578.1"/>
    </source>
</evidence>
<reference evidence="1 2" key="1">
    <citation type="submission" date="2018-07" db="EMBL/GenBank/DDBJ databases">
        <title>A high quality draft genome assembly of the barn swallow (H. rustica rustica).</title>
        <authorList>
            <person name="Formenti G."/>
            <person name="Chiara M."/>
            <person name="Poveda L."/>
            <person name="Francoijs K.-J."/>
            <person name="Bonisoli-Alquati A."/>
            <person name="Canova L."/>
            <person name="Gianfranceschi L."/>
            <person name="Horner D.S."/>
            <person name="Saino N."/>
        </authorList>
    </citation>
    <scope>NUCLEOTIDE SEQUENCE [LARGE SCALE GENOMIC DNA]</scope>
    <source>
        <strain evidence="1">Chelidonia</strain>
        <tissue evidence="1">Blood</tissue>
    </source>
</reference>
<dbReference type="EMBL" id="QRBI01000120">
    <property type="protein sequence ID" value="RMC06578.1"/>
    <property type="molecule type" value="Genomic_DNA"/>
</dbReference>
<proteinExistence type="predicted"/>
<dbReference type="STRING" id="333673.A0A3M0K0T1"/>
<dbReference type="AlphaFoldDB" id="A0A3M0K0T1"/>